<dbReference type="AlphaFoldDB" id="T1GVY7"/>
<dbReference type="Proteomes" id="UP000015102">
    <property type="component" value="Unassembled WGS sequence"/>
</dbReference>
<proteinExistence type="predicted"/>
<organism evidence="1 2">
    <name type="scientific">Megaselia scalaris</name>
    <name type="common">Humpbacked fly</name>
    <name type="synonym">Phora scalaris</name>
    <dbReference type="NCBI Taxonomy" id="36166"/>
    <lineage>
        <taxon>Eukaryota</taxon>
        <taxon>Metazoa</taxon>
        <taxon>Ecdysozoa</taxon>
        <taxon>Arthropoda</taxon>
        <taxon>Hexapoda</taxon>
        <taxon>Insecta</taxon>
        <taxon>Pterygota</taxon>
        <taxon>Neoptera</taxon>
        <taxon>Endopterygota</taxon>
        <taxon>Diptera</taxon>
        <taxon>Brachycera</taxon>
        <taxon>Muscomorpha</taxon>
        <taxon>Platypezoidea</taxon>
        <taxon>Phoridae</taxon>
        <taxon>Megaseliini</taxon>
        <taxon>Megaselia</taxon>
    </lineage>
</organism>
<dbReference type="EMBL" id="CAQQ02026164">
    <property type="status" value="NOT_ANNOTATED_CDS"/>
    <property type="molecule type" value="Genomic_DNA"/>
</dbReference>
<reference evidence="2" key="1">
    <citation type="submission" date="2013-02" db="EMBL/GenBank/DDBJ databases">
        <authorList>
            <person name="Hughes D."/>
        </authorList>
    </citation>
    <scope>NUCLEOTIDE SEQUENCE</scope>
    <source>
        <strain>Durham</strain>
        <strain evidence="2">NC isolate 2 -- Noor lab</strain>
    </source>
</reference>
<dbReference type="EnsemblMetazoa" id="MESCA007955-RA">
    <property type="protein sequence ID" value="MESCA007955-PA"/>
    <property type="gene ID" value="MESCA007955"/>
</dbReference>
<evidence type="ECO:0000313" key="2">
    <source>
        <dbReference type="Proteomes" id="UP000015102"/>
    </source>
</evidence>
<name>T1GVY7_MEGSC</name>
<keyword evidence="2" id="KW-1185">Reference proteome</keyword>
<reference evidence="1" key="2">
    <citation type="submission" date="2015-06" db="UniProtKB">
        <authorList>
            <consortium name="EnsemblMetazoa"/>
        </authorList>
    </citation>
    <scope>IDENTIFICATION</scope>
</reference>
<dbReference type="HOGENOM" id="CLU_2870187_0_0_1"/>
<protein>
    <submittedName>
        <fullName evidence="1">Uncharacterized protein</fullName>
    </submittedName>
</protein>
<evidence type="ECO:0000313" key="1">
    <source>
        <dbReference type="EnsemblMetazoa" id="MESCA007955-PA"/>
    </source>
</evidence>
<sequence>MNVNPTTISLNPFKNLWNAVSDVLEARSKLPHPKPSKNVSLVPLKRILSTLVWTTPWNVLPAPS</sequence>
<accession>T1GVY7</accession>